<reference evidence="1" key="2">
    <citation type="submission" date="2019-07" db="EMBL/GenBank/DDBJ databases">
        <authorList>
            <person name="Seetharam A."/>
            <person name="Woodhouse M."/>
            <person name="Cannon E."/>
        </authorList>
    </citation>
    <scope>NUCLEOTIDE SEQUENCE [LARGE SCALE GENOMIC DNA]</scope>
    <source>
        <strain evidence="1">cv. B73</strain>
    </source>
</reference>
<dbReference type="Proteomes" id="UP000007305">
    <property type="component" value="Chromosome 2"/>
</dbReference>
<dbReference type="EnsemblPlants" id="Zm00001eb114160_T001">
    <property type="protein sequence ID" value="Zm00001eb114160_P001"/>
    <property type="gene ID" value="Zm00001eb114160"/>
</dbReference>
<organism evidence="1 2">
    <name type="scientific">Zea mays</name>
    <name type="common">Maize</name>
    <dbReference type="NCBI Taxonomy" id="4577"/>
    <lineage>
        <taxon>Eukaryota</taxon>
        <taxon>Viridiplantae</taxon>
        <taxon>Streptophyta</taxon>
        <taxon>Embryophyta</taxon>
        <taxon>Tracheophyta</taxon>
        <taxon>Spermatophyta</taxon>
        <taxon>Magnoliopsida</taxon>
        <taxon>Liliopsida</taxon>
        <taxon>Poales</taxon>
        <taxon>Poaceae</taxon>
        <taxon>PACMAD clade</taxon>
        <taxon>Panicoideae</taxon>
        <taxon>Andropogonodae</taxon>
        <taxon>Andropogoneae</taxon>
        <taxon>Tripsacinae</taxon>
        <taxon>Zea</taxon>
    </lineage>
</organism>
<dbReference type="Gramene" id="Zm00001eb114160_T001">
    <property type="protein sequence ID" value="Zm00001eb114160_P001"/>
    <property type="gene ID" value="Zm00001eb114160"/>
</dbReference>
<sequence length="78" mass="8874">MMSSPMLETINVTGCLALRRLPAVGGRLGQPPTVVCEKDWWNALEWDGLEAKHHPSLFRPKHSCHYRKPKLLRGSVLR</sequence>
<name>A0A804MVA5_MAIZE</name>
<reference evidence="1" key="3">
    <citation type="submission" date="2021-05" db="UniProtKB">
        <authorList>
            <consortium name="EnsemblPlants"/>
        </authorList>
    </citation>
    <scope>IDENTIFICATION</scope>
    <source>
        <strain evidence="1">cv. B73</strain>
    </source>
</reference>
<dbReference type="AlphaFoldDB" id="A0A804MVA5"/>
<dbReference type="InParanoid" id="A0A804MVA5"/>
<accession>A0A804MVA5</accession>
<keyword evidence="2" id="KW-1185">Reference proteome</keyword>
<evidence type="ECO:0000313" key="2">
    <source>
        <dbReference type="Proteomes" id="UP000007305"/>
    </source>
</evidence>
<evidence type="ECO:0000313" key="1">
    <source>
        <dbReference type="EnsemblPlants" id="Zm00001eb114160_P001"/>
    </source>
</evidence>
<reference evidence="2" key="1">
    <citation type="submission" date="2015-12" db="EMBL/GenBank/DDBJ databases">
        <title>Update maize B73 reference genome by single molecule sequencing technologies.</title>
        <authorList>
            <consortium name="Maize Genome Sequencing Project"/>
            <person name="Ware D."/>
        </authorList>
    </citation>
    <scope>NUCLEOTIDE SEQUENCE [LARGE SCALE GENOMIC DNA]</scope>
    <source>
        <strain evidence="2">cv. B73</strain>
    </source>
</reference>
<protein>
    <submittedName>
        <fullName evidence="1">Uncharacterized protein</fullName>
    </submittedName>
</protein>
<proteinExistence type="predicted"/>